<dbReference type="EMBL" id="PDJJ01000001">
    <property type="protein sequence ID" value="PFG41650.1"/>
    <property type="molecule type" value="Genomic_DNA"/>
</dbReference>
<protein>
    <submittedName>
        <fullName evidence="1">Uncharacterized protein</fullName>
    </submittedName>
</protein>
<dbReference type="AlphaFoldDB" id="A0A2A9ETN8"/>
<reference evidence="1 2" key="1">
    <citation type="submission" date="2017-10" db="EMBL/GenBank/DDBJ databases">
        <title>Sequencing the genomes of 1000 actinobacteria strains.</title>
        <authorList>
            <person name="Klenk H.-P."/>
        </authorList>
    </citation>
    <scope>NUCLEOTIDE SEQUENCE [LARGE SCALE GENOMIC DNA]</scope>
    <source>
        <strain evidence="1 2">DSM 21863</strain>
    </source>
</reference>
<keyword evidence="2" id="KW-1185">Reference proteome</keyword>
<name>A0A2A9ETN8_9MICO</name>
<organism evidence="1 2">
    <name type="scientific">Isoptericola jiangsuensis</name>
    <dbReference type="NCBI Taxonomy" id="548579"/>
    <lineage>
        <taxon>Bacteria</taxon>
        <taxon>Bacillati</taxon>
        <taxon>Actinomycetota</taxon>
        <taxon>Actinomycetes</taxon>
        <taxon>Micrococcales</taxon>
        <taxon>Promicromonosporaceae</taxon>
        <taxon>Isoptericola</taxon>
    </lineage>
</organism>
<comment type="caution">
    <text evidence="1">The sequence shown here is derived from an EMBL/GenBank/DDBJ whole genome shotgun (WGS) entry which is preliminary data.</text>
</comment>
<gene>
    <name evidence="1" type="ORF">ATJ88_0292</name>
</gene>
<evidence type="ECO:0000313" key="1">
    <source>
        <dbReference type="EMBL" id="PFG41650.1"/>
    </source>
</evidence>
<accession>A0A2A9ETN8</accession>
<dbReference type="Proteomes" id="UP000224130">
    <property type="component" value="Unassembled WGS sequence"/>
</dbReference>
<evidence type="ECO:0000313" key="2">
    <source>
        <dbReference type="Proteomes" id="UP000224130"/>
    </source>
</evidence>
<sequence>MTSLPHAGAAVLVTAAPVASPYLGPHLHGMGS</sequence>
<proteinExistence type="predicted"/>